<feature type="compositionally biased region" description="Polar residues" evidence="1">
    <location>
        <begin position="65"/>
        <end position="85"/>
    </location>
</feature>
<evidence type="ECO:0000313" key="3">
    <source>
        <dbReference type="Proteomes" id="UP001315278"/>
    </source>
</evidence>
<dbReference type="Proteomes" id="UP001315278">
    <property type="component" value="Unassembled WGS sequence"/>
</dbReference>
<name>A0ABS5FYL9_9BRAD</name>
<proteinExistence type="predicted"/>
<protein>
    <submittedName>
        <fullName evidence="2">Uncharacterized protein</fullName>
    </submittedName>
</protein>
<feature type="compositionally biased region" description="Low complexity" evidence="1">
    <location>
        <begin position="10"/>
        <end position="25"/>
    </location>
</feature>
<gene>
    <name evidence="2" type="ORF">JQ615_41790</name>
</gene>
<accession>A0ABS5FYL9</accession>
<reference evidence="3" key="1">
    <citation type="journal article" date="2021" name="ISME J.">
        <title>Evolutionary origin and ecological implication of a unique nif island in free-living Bradyrhizobium lineages.</title>
        <authorList>
            <person name="Tao J."/>
        </authorList>
    </citation>
    <scope>NUCLEOTIDE SEQUENCE [LARGE SCALE GENOMIC DNA]</scope>
    <source>
        <strain evidence="3">SZCCT0434</strain>
    </source>
</reference>
<feature type="region of interest" description="Disordered" evidence="1">
    <location>
        <begin position="1"/>
        <end position="25"/>
    </location>
</feature>
<feature type="region of interest" description="Disordered" evidence="1">
    <location>
        <begin position="64"/>
        <end position="85"/>
    </location>
</feature>
<dbReference type="RefSeq" id="WP_212495747.1">
    <property type="nucleotide sequence ID" value="NZ_JAFCJH010000121.1"/>
</dbReference>
<comment type="caution">
    <text evidence="2">The sequence shown here is derived from an EMBL/GenBank/DDBJ whole genome shotgun (WGS) entry which is preliminary data.</text>
</comment>
<evidence type="ECO:0000313" key="2">
    <source>
        <dbReference type="EMBL" id="MBR0801863.1"/>
    </source>
</evidence>
<keyword evidence="3" id="KW-1185">Reference proteome</keyword>
<feature type="non-terminal residue" evidence="2">
    <location>
        <position position="85"/>
    </location>
</feature>
<evidence type="ECO:0000256" key="1">
    <source>
        <dbReference type="SAM" id="MobiDB-lite"/>
    </source>
</evidence>
<organism evidence="2 3">
    <name type="scientific">Bradyrhizobium jicamae</name>
    <dbReference type="NCBI Taxonomy" id="280332"/>
    <lineage>
        <taxon>Bacteria</taxon>
        <taxon>Pseudomonadati</taxon>
        <taxon>Pseudomonadota</taxon>
        <taxon>Alphaproteobacteria</taxon>
        <taxon>Hyphomicrobiales</taxon>
        <taxon>Nitrobacteraceae</taxon>
        <taxon>Bradyrhizobium</taxon>
    </lineage>
</organism>
<dbReference type="EMBL" id="JAFCJH010000121">
    <property type="protein sequence ID" value="MBR0801863.1"/>
    <property type="molecule type" value="Genomic_DNA"/>
</dbReference>
<sequence length="85" mass="8300">MGRSFGGGKSSTSDSFSSDSNSLQGGFSQDFGFDGNAYIVTPVNGVANAAGGASGNAAVATSVAHSESVQSQPVRNSEPAQSAPA</sequence>